<evidence type="ECO:0000256" key="2">
    <source>
        <dbReference type="ARBA" id="ARBA00010869"/>
    </source>
</evidence>
<dbReference type="PANTHER" id="PTHR48078">
    <property type="entry name" value="THREONINE DEHYDRATASE, MITOCHONDRIAL-RELATED"/>
    <property type="match status" value="1"/>
</dbReference>
<dbReference type="Pfam" id="PF00291">
    <property type="entry name" value="PALP"/>
    <property type="match status" value="1"/>
</dbReference>
<keyword evidence="4" id="KW-0663">Pyridoxal phosphate</keyword>
<keyword evidence="5" id="KW-0456">Lyase</keyword>
<name>A0A0B7B2U6_9EUPU</name>
<evidence type="ECO:0000256" key="3">
    <source>
        <dbReference type="ARBA" id="ARBA00012093"/>
    </source>
</evidence>
<dbReference type="AlphaFoldDB" id="A0A0B7B2U6"/>
<protein>
    <recommendedName>
        <fullName evidence="3">L-serine ammonia-lyase</fullName>
        <ecNumber evidence="3">4.3.1.17</ecNumber>
    </recommendedName>
    <alternativeName>
        <fullName evidence="6">L-serine deaminase</fullName>
    </alternativeName>
    <alternativeName>
        <fullName evidence="7">L-threonine dehydratase</fullName>
    </alternativeName>
</protein>
<evidence type="ECO:0000256" key="8">
    <source>
        <dbReference type="ARBA" id="ARBA00049406"/>
    </source>
</evidence>
<organism evidence="10">
    <name type="scientific">Arion vulgaris</name>
    <dbReference type="NCBI Taxonomy" id="1028688"/>
    <lineage>
        <taxon>Eukaryota</taxon>
        <taxon>Metazoa</taxon>
        <taxon>Spiralia</taxon>
        <taxon>Lophotrochozoa</taxon>
        <taxon>Mollusca</taxon>
        <taxon>Gastropoda</taxon>
        <taxon>Heterobranchia</taxon>
        <taxon>Euthyneura</taxon>
        <taxon>Panpulmonata</taxon>
        <taxon>Eupulmonata</taxon>
        <taxon>Stylommatophora</taxon>
        <taxon>Helicina</taxon>
        <taxon>Arionoidea</taxon>
        <taxon>Arionidae</taxon>
        <taxon>Arion</taxon>
    </lineage>
</organism>
<evidence type="ECO:0000256" key="7">
    <source>
        <dbReference type="ARBA" id="ARBA00042605"/>
    </source>
</evidence>
<comment type="cofactor">
    <cofactor evidence="1">
        <name>pyridoxal 5'-phosphate</name>
        <dbReference type="ChEBI" id="CHEBI:597326"/>
    </cofactor>
</comment>
<evidence type="ECO:0000256" key="4">
    <source>
        <dbReference type="ARBA" id="ARBA00022898"/>
    </source>
</evidence>
<dbReference type="EMBL" id="HACG01040327">
    <property type="protein sequence ID" value="CEK87192.1"/>
    <property type="molecule type" value="Transcribed_RNA"/>
</dbReference>
<sequence length="352" mass="38039">MTSTFNENQQCLKVADDSPCLDNCCQNGVHVADDKLYVETPVIFSFPMSKHAGFKVFLKLENMQPQGSFKIRGISYLIQKAMQNEACEHVYCASGGNAGLAAAHASQQLNIPCTIIIPSTTPNFVADQLKFLGAEVKVHGDVYDEAKQLALELGKQPGSLYVPAFEHPDIWEGHSSMIVEAKKQMNVKPDVIITVVGGGGLLNGVIQGMRKVGWTDVPVVALETEGANCFNAAIAAGEVVTLPAITSVAKCLGALSVSPVTLEYYKQAQPRIINRLVTDKQAVNACLQFAVDHRFLVEPACGASLSAIYSSVIHRLLEEQQLQDITTALVIVCGGAMVTTSVLENWKEEFEL</sequence>
<evidence type="ECO:0000259" key="9">
    <source>
        <dbReference type="Pfam" id="PF00291"/>
    </source>
</evidence>
<dbReference type="SUPFAM" id="SSF53686">
    <property type="entry name" value="Tryptophan synthase beta subunit-like PLP-dependent enzymes"/>
    <property type="match status" value="1"/>
</dbReference>
<dbReference type="PANTHER" id="PTHR48078:SF2">
    <property type="entry name" value="CATABOLIC L-SERINE_THREONINE DEHYDRATASE"/>
    <property type="match status" value="1"/>
</dbReference>
<dbReference type="InterPro" id="IPR001926">
    <property type="entry name" value="TrpB-like_PALP"/>
</dbReference>
<dbReference type="EC" id="4.3.1.17" evidence="3"/>
<dbReference type="InterPro" id="IPR050147">
    <property type="entry name" value="Ser/Thr_Dehydratase"/>
</dbReference>
<evidence type="ECO:0000256" key="6">
    <source>
        <dbReference type="ARBA" id="ARBA00041766"/>
    </source>
</evidence>
<dbReference type="Gene3D" id="3.40.50.1100">
    <property type="match status" value="2"/>
</dbReference>
<reference evidence="10" key="1">
    <citation type="submission" date="2014-12" db="EMBL/GenBank/DDBJ databases">
        <title>Insight into the proteome of Arion vulgaris.</title>
        <authorList>
            <person name="Aradska J."/>
            <person name="Bulat T."/>
            <person name="Smidak R."/>
            <person name="Sarate P."/>
            <person name="Gangsoo J."/>
            <person name="Sialana F."/>
            <person name="Bilban M."/>
            <person name="Lubec G."/>
        </authorList>
    </citation>
    <scope>NUCLEOTIDE SEQUENCE</scope>
    <source>
        <tissue evidence="10">Skin</tissue>
    </source>
</reference>
<evidence type="ECO:0000256" key="1">
    <source>
        <dbReference type="ARBA" id="ARBA00001933"/>
    </source>
</evidence>
<feature type="domain" description="Tryptophan synthase beta chain-like PALP" evidence="9">
    <location>
        <begin position="37"/>
        <end position="334"/>
    </location>
</feature>
<dbReference type="GO" id="GO:0004794">
    <property type="term" value="F:threonine deaminase activity"/>
    <property type="evidence" value="ECO:0007669"/>
    <property type="project" value="TreeGrafter"/>
</dbReference>
<dbReference type="InterPro" id="IPR036052">
    <property type="entry name" value="TrpB-like_PALP_sf"/>
</dbReference>
<evidence type="ECO:0000313" key="10">
    <source>
        <dbReference type="EMBL" id="CEK87192.1"/>
    </source>
</evidence>
<comment type="catalytic activity">
    <reaction evidence="8">
        <text>L-serine = pyruvate + NH4(+)</text>
        <dbReference type="Rhea" id="RHEA:19169"/>
        <dbReference type="ChEBI" id="CHEBI:15361"/>
        <dbReference type="ChEBI" id="CHEBI:28938"/>
        <dbReference type="ChEBI" id="CHEBI:33384"/>
        <dbReference type="EC" id="4.3.1.17"/>
    </reaction>
</comment>
<comment type="similarity">
    <text evidence="2">Belongs to the serine/threonine dehydratase family.</text>
</comment>
<dbReference type="GO" id="GO:0003941">
    <property type="term" value="F:L-serine ammonia-lyase activity"/>
    <property type="evidence" value="ECO:0007669"/>
    <property type="project" value="UniProtKB-EC"/>
</dbReference>
<dbReference type="GO" id="GO:0006565">
    <property type="term" value="P:L-serine catabolic process"/>
    <property type="evidence" value="ECO:0007669"/>
    <property type="project" value="TreeGrafter"/>
</dbReference>
<accession>A0A0B7B2U6</accession>
<dbReference type="GO" id="GO:0006567">
    <property type="term" value="P:L-threonine catabolic process"/>
    <property type="evidence" value="ECO:0007669"/>
    <property type="project" value="TreeGrafter"/>
</dbReference>
<dbReference type="GO" id="GO:0009097">
    <property type="term" value="P:isoleucine biosynthetic process"/>
    <property type="evidence" value="ECO:0007669"/>
    <property type="project" value="TreeGrafter"/>
</dbReference>
<evidence type="ECO:0000256" key="5">
    <source>
        <dbReference type="ARBA" id="ARBA00023239"/>
    </source>
</evidence>
<proteinExistence type="inferred from homology"/>
<gene>
    <name evidence="10" type="primary">ORF157924</name>
</gene>